<proteinExistence type="predicted"/>
<evidence type="ECO:0000256" key="1">
    <source>
        <dbReference type="SAM" id="MobiDB-lite"/>
    </source>
</evidence>
<accession>A0A6M4ATI9</accession>
<dbReference type="Proteomes" id="UP000503018">
    <property type="component" value="Chromosome"/>
</dbReference>
<keyword evidence="2" id="KW-0378">Hydrolase</keyword>
<dbReference type="PIRSF" id="PIRSF007580">
    <property type="entry name" value="UCP07580"/>
    <property type="match status" value="1"/>
</dbReference>
<dbReference type="PANTHER" id="PTHR39456">
    <property type="entry name" value="METAL-DEPENDENT HYDROLASE"/>
    <property type="match status" value="1"/>
</dbReference>
<protein>
    <submittedName>
        <fullName evidence="2">Metal-dependent hydrolase</fullName>
    </submittedName>
</protein>
<name>A0A6M4ATI9_9SPHN</name>
<dbReference type="InterPro" id="IPR016516">
    <property type="entry name" value="UCP07580"/>
</dbReference>
<dbReference type="EMBL" id="CP053015">
    <property type="protein sequence ID" value="QJQ31379.1"/>
    <property type="molecule type" value="Genomic_DNA"/>
</dbReference>
<sequence>MSSLSLSPDASATVSANAFTRTPTPADLSITPRDRRFGRESKQRRWWMNGDPIATAFYNALSVTFPKGEAMFIEAVKAHREGVPEKLAQEIRAFTIQEVMHTREHVAFNRKVEEAGYDLSELNADVDQVMELINSRPPMVNLLATIVLEHYTAIMAADFLKNPVMLEGADQEWGDLWRWHAIEEIEHKGVAYDTWLHATRDWSAWKRWRAKAVMMLLVTSKFWPKRIKGMKALLKQDGLTGWRVTARIWWFMLGNPGIMRKLAGPWLSWFRPSFHPWEHDDRELINLHDSDYAAARMPMAAE</sequence>
<dbReference type="RefSeq" id="WP_169943596.1">
    <property type="nucleotide sequence ID" value="NZ_CP053015.1"/>
</dbReference>
<dbReference type="AlphaFoldDB" id="A0A6M4ATI9"/>
<organism evidence="2 3">
    <name type="scientific">Sphingomonas lacunae</name>
    <dbReference type="NCBI Taxonomy" id="2698828"/>
    <lineage>
        <taxon>Bacteria</taxon>
        <taxon>Pseudomonadati</taxon>
        <taxon>Pseudomonadota</taxon>
        <taxon>Alphaproteobacteria</taxon>
        <taxon>Sphingomonadales</taxon>
        <taxon>Sphingomonadaceae</taxon>
        <taxon>Sphingomonas</taxon>
    </lineage>
</organism>
<feature type="region of interest" description="Disordered" evidence="1">
    <location>
        <begin position="14"/>
        <end position="37"/>
    </location>
</feature>
<evidence type="ECO:0000313" key="3">
    <source>
        <dbReference type="Proteomes" id="UP000503018"/>
    </source>
</evidence>
<dbReference type="GO" id="GO:0016787">
    <property type="term" value="F:hydrolase activity"/>
    <property type="evidence" value="ECO:0007669"/>
    <property type="project" value="UniProtKB-KW"/>
</dbReference>
<feature type="compositionally biased region" description="Polar residues" evidence="1">
    <location>
        <begin position="14"/>
        <end position="23"/>
    </location>
</feature>
<dbReference type="PANTHER" id="PTHR39456:SF1">
    <property type="entry name" value="METAL-DEPENDENT HYDROLASE"/>
    <property type="match status" value="1"/>
</dbReference>
<dbReference type="Pfam" id="PF10118">
    <property type="entry name" value="Metal_hydrol"/>
    <property type="match status" value="1"/>
</dbReference>
<gene>
    <name evidence="2" type="ORF">GV829_02060</name>
</gene>
<reference evidence="2 3" key="1">
    <citation type="submission" date="2020-01" db="EMBL/GenBank/DDBJ databases">
        <title>Sphingomonas sp. strain CSW-10.</title>
        <authorList>
            <person name="Chen W.-M."/>
        </authorList>
    </citation>
    <scope>NUCLEOTIDE SEQUENCE [LARGE SCALE GENOMIC DNA]</scope>
    <source>
        <strain evidence="2 3">CSW-10</strain>
    </source>
</reference>
<keyword evidence="3" id="KW-1185">Reference proteome</keyword>
<dbReference type="KEGG" id="slan:GV829_02060"/>
<evidence type="ECO:0000313" key="2">
    <source>
        <dbReference type="EMBL" id="QJQ31379.1"/>
    </source>
</evidence>